<dbReference type="AlphaFoldDB" id="A0AAE9Z9Z2"/>
<dbReference type="InterPro" id="IPR037682">
    <property type="entry name" value="TonB_C"/>
</dbReference>
<evidence type="ECO:0000259" key="2">
    <source>
        <dbReference type="PROSITE" id="PS52015"/>
    </source>
</evidence>
<evidence type="ECO:0000256" key="1">
    <source>
        <dbReference type="SAM" id="SignalP"/>
    </source>
</evidence>
<dbReference type="Pfam" id="PF03544">
    <property type="entry name" value="TonB_C"/>
    <property type="match status" value="1"/>
</dbReference>
<reference evidence="3" key="1">
    <citation type="submission" date="2023-02" db="EMBL/GenBank/DDBJ databases">
        <title>Genome sequence of Hyphococcus flavus.</title>
        <authorList>
            <person name="Rong J.-C."/>
            <person name="Zhao Q."/>
            <person name="Yi M."/>
            <person name="Wu J.-Y."/>
        </authorList>
    </citation>
    <scope>NUCLEOTIDE SEQUENCE</scope>
    <source>
        <strain evidence="3">MCCC 1K03223</strain>
    </source>
</reference>
<dbReference type="KEGG" id="hfl:PUV54_09550"/>
<feature type="domain" description="TonB C-terminal" evidence="2">
    <location>
        <begin position="284"/>
        <end position="374"/>
    </location>
</feature>
<keyword evidence="4" id="KW-1185">Reference proteome</keyword>
<organism evidence="3 4">
    <name type="scientific">Hyphococcus flavus</name>
    <dbReference type="NCBI Taxonomy" id="1866326"/>
    <lineage>
        <taxon>Bacteria</taxon>
        <taxon>Pseudomonadati</taxon>
        <taxon>Pseudomonadota</taxon>
        <taxon>Alphaproteobacteria</taxon>
        <taxon>Parvularculales</taxon>
        <taxon>Parvularculaceae</taxon>
        <taxon>Hyphococcus</taxon>
    </lineage>
</organism>
<protein>
    <submittedName>
        <fullName evidence="3">Energy transducer TonB</fullName>
    </submittedName>
</protein>
<dbReference type="Gene3D" id="3.30.2420.10">
    <property type="entry name" value="TonB"/>
    <property type="match status" value="1"/>
</dbReference>
<accession>A0AAE9Z9Z2</accession>
<feature type="signal peptide" evidence="1">
    <location>
        <begin position="1"/>
        <end position="27"/>
    </location>
</feature>
<gene>
    <name evidence="3" type="ORF">PUV54_09550</name>
</gene>
<evidence type="ECO:0000313" key="3">
    <source>
        <dbReference type="EMBL" id="WDI30204.1"/>
    </source>
</evidence>
<name>A0AAE9Z9Z2_9PROT</name>
<feature type="chain" id="PRO_5042194411" evidence="1">
    <location>
        <begin position="28"/>
        <end position="374"/>
    </location>
</feature>
<evidence type="ECO:0000313" key="4">
    <source>
        <dbReference type="Proteomes" id="UP001214043"/>
    </source>
</evidence>
<proteinExistence type="predicted"/>
<dbReference type="RefSeq" id="WP_274491999.1">
    <property type="nucleotide sequence ID" value="NZ_CP118166.1"/>
</dbReference>
<dbReference type="PROSITE" id="PS52015">
    <property type="entry name" value="TONB_CTD"/>
    <property type="match status" value="1"/>
</dbReference>
<dbReference type="EMBL" id="CP118166">
    <property type="protein sequence ID" value="WDI30204.1"/>
    <property type="molecule type" value="Genomic_DNA"/>
</dbReference>
<dbReference type="GO" id="GO:0055085">
    <property type="term" value="P:transmembrane transport"/>
    <property type="evidence" value="ECO:0007669"/>
    <property type="project" value="InterPro"/>
</dbReference>
<dbReference type="Proteomes" id="UP001214043">
    <property type="component" value="Chromosome"/>
</dbReference>
<keyword evidence="1" id="KW-0732">Signal</keyword>
<dbReference type="SUPFAM" id="SSF74653">
    <property type="entry name" value="TolA/TonB C-terminal domain"/>
    <property type="match status" value="1"/>
</dbReference>
<sequence length="374" mass="41684">MNFKSIAKIVSGASITILLFFSAPASAQTYLDEYKLYQQAIEDGDPEAALRHGRAAWQAAEEELGDHNLTGILAFNYGQQALYTDAEAALEALRRADELAKAGIAELPKDDLALFLAYADFEIDDSSRRRAANLRNILEDIENSGATTTTDVAKMWLGLALSDVQNGRYNHAKKSAPSAEAAVVSVSPEDYRTRATTLILQGIPLLVPTPRHRREIQNSLELFETAIELFPPQKSIDDFDQILAQALAWEHAGHAAYVSDDHRGEAHPEGSYEYTLFEPRMKSAEECGIEWTNRSPPKYPPKALQRGYIGAIVVGYSLDDNDKVLEPRILAEVPRGVFGEITLESMKDWRLETTVLDDPQCRKNRLTMFSFIIH</sequence>